<gene>
    <name evidence="4" type="ORF">EJQ19_00950</name>
</gene>
<dbReference type="SUPFAM" id="SSF51735">
    <property type="entry name" value="NAD(P)-binding Rossmann-fold domains"/>
    <property type="match status" value="1"/>
</dbReference>
<evidence type="ECO:0000313" key="4">
    <source>
        <dbReference type="EMBL" id="RTE11622.1"/>
    </source>
</evidence>
<dbReference type="PANTHER" id="PTHR43833:SF9">
    <property type="entry name" value="POTASSIUM CHANNEL PROTEIN YUGO-RELATED"/>
    <property type="match status" value="1"/>
</dbReference>
<proteinExistence type="predicted"/>
<protein>
    <submittedName>
        <fullName evidence="4">Potassium channel protein</fullName>
    </submittedName>
</protein>
<dbReference type="GO" id="GO:0006813">
    <property type="term" value="P:potassium ion transport"/>
    <property type="evidence" value="ECO:0007669"/>
    <property type="project" value="InterPro"/>
</dbReference>
<feature type="transmembrane region" description="Helical" evidence="2">
    <location>
        <begin position="17"/>
        <end position="36"/>
    </location>
</feature>
<dbReference type="Pfam" id="PF07885">
    <property type="entry name" value="Ion_trans_2"/>
    <property type="match status" value="1"/>
</dbReference>
<dbReference type="PROSITE" id="PS51201">
    <property type="entry name" value="RCK_N"/>
    <property type="match status" value="1"/>
</dbReference>
<comment type="caution">
    <text evidence="4">The sequence shown here is derived from an EMBL/GenBank/DDBJ whole genome shotgun (WGS) entry which is preliminary data.</text>
</comment>
<feature type="domain" description="RCK N-terminal" evidence="3">
    <location>
        <begin position="114"/>
        <end position="245"/>
    </location>
</feature>
<keyword evidence="2" id="KW-0472">Membrane</keyword>
<keyword evidence="2" id="KW-0812">Transmembrane</keyword>
<dbReference type="AlphaFoldDB" id="A0A3S0A7Q8"/>
<dbReference type="GO" id="GO:0034220">
    <property type="term" value="P:monoatomic ion transmembrane transport"/>
    <property type="evidence" value="ECO:0007669"/>
    <property type="project" value="UniProtKB-KW"/>
</dbReference>
<dbReference type="Gene3D" id="3.40.50.720">
    <property type="entry name" value="NAD(P)-binding Rossmann-like Domain"/>
    <property type="match status" value="1"/>
</dbReference>
<dbReference type="EMBL" id="RXHU01000005">
    <property type="protein sequence ID" value="RTE11622.1"/>
    <property type="molecule type" value="Genomic_DNA"/>
</dbReference>
<sequence length="347" mass="39758">MLFFAKFLRRLIHLNNWLVVLCAALFIVFSALLAYAMEPDTFETRFNGFWWVMTTVTTVGYGDFYPHTVAGKCLGIVVYMFGIGIISITISKVVDALFVYQRRREEGKLKYSGEGHFVLIDWTQHADNAMKEILQTDPQAEIVLIDMMERSPIRHERVHYIQGNPQHVETLEMANTGQAKAVFIFADEVTMYQNTVRDPSYVDGRTLLVAATVERNYSHVYTVVEVRDKRNLPNFEHIHVDEFIFGSETISQLAVRAAFNPGSSRIVSQLLTRTPDGEDLYEIPKQSEWVTFEEAFHALLRQGATLIAEGDRLDINKRLKETIPPDARLFVICDYETYVRIGQSIVS</sequence>
<organism evidence="4 5">
    <name type="scientific">Paenibacillus whitsoniae</name>
    <dbReference type="NCBI Taxonomy" id="2496558"/>
    <lineage>
        <taxon>Bacteria</taxon>
        <taxon>Bacillati</taxon>
        <taxon>Bacillota</taxon>
        <taxon>Bacilli</taxon>
        <taxon>Bacillales</taxon>
        <taxon>Paenibacillaceae</taxon>
        <taxon>Paenibacillus</taxon>
    </lineage>
</organism>
<dbReference type="InterPro" id="IPR036291">
    <property type="entry name" value="NAD(P)-bd_dom_sf"/>
</dbReference>
<accession>A0A3S0A7Q8</accession>
<evidence type="ECO:0000256" key="1">
    <source>
        <dbReference type="ARBA" id="ARBA00004651"/>
    </source>
</evidence>
<dbReference type="Pfam" id="PF22614">
    <property type="entry name" value="Slo-like_RCK"/>
    <property type="match status" value="1"/>
</dbReference>
<keyword evidence="4" id="KW-0813">Transport</keyword>
<keyword evidence="4" id="KW-0407">Ion channel</keyword>
<dbReference type="InterPro" id="IPR003148">
    <property type="entry name" value="RCK_N"/>
</dbReference>
<evidence type="ECO:0000256" key="2">
    <source>
        <dbReference type="SAM" id="Phobius"/>
    </source>
</evidence>
<keyword evidence="4" id="KW-0406">Ion transport</keyword>
<dbReference type="Proteomes" id="UP000276128">
    <property type="component" value="Unassembled WGS sequence"/>
</dbReference>
<name>A0A3S0A7Q8_9BACL</name>
<comment type="subcellular location">
    <subcellularLocation>
        <location evidence="1">Cell membrane</location>
        <topology evidence="1">Multi-pass membrane protein</topology>
    </subcellularLocation>
</comment>
<dbReference type="OrthoDB" id="9785285at2"/>
<dbReference type="InterPro" id="IPR013099">
    <property type="entry name" value="K_chnl_dom"/>
</dbReference>
<evidence type="ECO:0000313" key="5">
    <source>
        <dbReference type="Proteomes" id="UP000276128"/>
    </source>
</evidence>
<dbReference type="RefSeq" id="WP_126139341.1">
    <property type="nucleotide sequence ID" value="NZ_RXHU01000005.1"/>
</dbReference>
<keyword evidence="5" id="KW-1185">Reference proteome</keyword>
<dbReference type="PANTHER" id="PTHR43833">
    <property type="entry name" value="POTASSIUM CHANNEL PROTEIN 2-RELATED-RELATED"/>
    <property type="match status" value="1"/>
</dbReference>
<dbReference type="SUPFAM" id="SSF81324">
    <property type="entry name" value="Voltage-gated potassium channels"/>
    <property type="match status" value="1"/>
</dbReference>
<feature type="transmembrane region" description="Helical" evidence="2">
    <location>
        <begin position="76"/>
        <end position="100"/>
    </location>
</feature>
<keyword evidence="2" id="KW-1133">Transmembrane helix</keyword>
<evidence type="ECO:0000259" key="3">
    <source>
        <dbReference type="PROSITE" id="PS51201"/>
    </source>
</evidence>
<feature type="transmembrane region" description="Helical" evidence="2">
    <location>
        <begin position="48"/>
        <end position="64"/>
    </location>
</feature>
<reference evidence="4 5" key="1">
    <citation type="submission" date="2018-12" db="EMBL/GenBank/DDBJ databases">
        <title>Bacillus ochoae sp. nov., Paenibacillus whitsoniae sp. nov., Paenibacillus spiritus sp. nov. Isolated from the Mars Exploration Rover during spacecraft assembly.</title>
        <authorList>
            <person name="Seuylemezian A."/>
            <person name="Vaishampayan P."/>
        </authorList>
    </citation>
    <scope>NUCLEOTIDE SEQUENCE [LARGE SCALE GENOMIC DNA]</scope>
    <source>
        <strain evidence="4 5">MER 54</strain>
    </source>
</reference>
<dbReference type="Gene3D" id="1.10.287.70">
    <property type="match status" value="1"/>
</dbReference>
<dbReference type="GO" id="GO:0005886">
    <property type="term" value="C:plasma membrane"/>
    <property type="evidence" value="ECO:0007669"/>
    <property type="project" value="UniProtKB-SubCell"/>
</dbReference>
<dbReference type="InterPro" id="IPR050721">
    <property type="entry name" value="Trk_Ktr_HKT_K-transport"/>
</dbReference>